<organism evidence="2 3">
    <name type="scientific">Cyclotella cryptica</name>
    <dbReference type="NCBI Taxonomy" id="29204"/>
    <lineage>
        <taxon>Eukaryota</taxon>
        <taxon>Sar</taxon>
        <taxon>Stramenopiles</taxon>
        <taxon>Ochrophyta</taxon>
        <taxon>Bacillariophyta</taxon>
        <taxon>Coscinodiscophyceae</taxon>
        <taxon>Thalassiosirophycidae</taxon>
        <taxon>Stephanodiscales</taxon>
        <taxon>Stephanodiscaceae</taxon>
        <taxon>Cyclotella</taxon>
    </lineage>
</organism>
<reference evidence="2 3" key="1">
    <citation type="journal article" date="2020" name="G3 (Bethesda)">
        <title>Improved Reference Genome for Cyclotella cryptica CCMP332, a Model for Cell Wall Morphogenesis, Salinity Adaptation, and Lipid Production in Diatoms (Bacillariophyta).</title>
        <authorList>
            <person name="Roberts W.R."/>
            <person name="Downey K.M."/>
            <person name="Ruck E.C."/>
            <person name="Traller J.C."/>
            <person name="Alverson A.J."/>
        </authorList>
    </citation>
    <scope>NUCLEOTIDE SEQUENCE [LARGE SCALE GENOMIC DNA]</scope>
    <source>
        <strain evidence="2 3">CCMP332</strain>
    </source>
</reference>
<name>A0ABD3QJ16_9STRA</name>
<keyword evidence="1" id="KW-0732">Signal</keyword>
<protein>
    <submittedName>
        <fullName evidence="2">Uncharacterized protein</fullName>
    </submittedName>
</protein>
<sequence length="326" mass="36359">MIRRLIPSTLILSALEAIPTAQPFTPSRSDPKITQLFYQTFSPSQQPQLQHSPAWVPMELIELAAEDSDMALEEFVTTFADAEAYTSCDDEGDDLHECDFFGQYLGPTKWLHLTPQAHKCVDQVHFTIWKDVWSHPHGMVDVADKVSKETLRHYSEFMLSKGTASSCMSSSKPLIRVKVIPASFGLEAFEDAIWEAAQDLIPRSSIVATTDTAPAISKKSTCKAITFVVASPDLSDPILREKNGGCSKSSSQAEFASDTFQSFASTLHEKLKMFSRMEEVALDDLIEVRAFHPLWKEDTVKSFPYPCVAISAEVQMEEEEDEAILP</sequence>
<dbReference type="EMBL" id="JABMIG020000050">
    <property type="protein sequence ID" value="KAL3797970.1"/>
    <property type="molecule type" value="Genomic_DNA"/>
</dbReference>
<feature type="chain" id="PRO_5044751083" evidence="1">
    <location>
        <begin position="22"/>
        <end position="326"/>
    </location>
</feature>
<dbReference type="Proteomes" id="UP001516023">
    <property type="component" value="Unassembled WGS sequence"/>
</dbReference>
<evidence type="ECO:0000256" key="1">
    <source>
        <dbReference type="SAM" id="SignalP"/>
    </source>
</evidence>
<accession>A0ABD3QJ16</accession>
<proteinExistence type="predicted"/>
<dbReference type="AlphaFoldDB" id="A0ABD3QJ16"/>
<keyword evidence="3" id="KW-1185">Reference proteome</keyword>
<gene>
    <name evidence="2" type="ORF">HJC23_013208</name>
</gene>
<evidence type="ECO:0000313" key="3">
    <source>
        <dbReference type="Proteomes" id="UP001516023"/>
    </source>
</evidence>
<evidence type="ECO:0000313" key="2">
    <source>
        <dbReference type="EMBL" id="KAL3797970.1"/>
    </source>
</evidence>
<feature type="signal peptide" evidence="1">
    <location>
        <begin position="1"/>
        <end position="21"/>
    </location>
</feature>
<comment type="caution">
    <text evidence="2">The sequence shown here is derived from an EMBL/GenBank/DDBJ whole genome shotgun (WGS) entry which is preliminary data.</text>
</comment>